<keyword evidence="8" id="KW-1185">Reference proteome</keyword>
<dbReference type="InterPro" id="IPR018490">
    <property type="entry name" value="cNMP-bd_dom_sf"/>
</dbReference>
<feature type="region of interest" description="Disordered" evidence="4">
    <location>
        <begin position="243"/>
        <end position="265"/>
    </location>
</feature>
<dbReference type="InterPro" id="IPR036390">
    <property type="entry name" value="WH_DNA-bd_sf"/>
</dbReference>
<proteinExistence type="predicted"/>
<dbReference type="InterPro" id="IPR000595">
    <property type="entry name" value="cNMP-bd_dom"/>
</dbReference>
<organism evidence="7 8">
    <name type="scientific">Methylobacterium oryzae</name>
    <dbReference type="NCBI Taxonomy" id="334852"/>
    <lineage>
        <taxon>Bacteria</taxon>
        <taxon>Pseudomonadati</taxon>
        <taxon>Pseudomonadota</taxon>
        <taxon>Alphaproteobacteria</taxon>
        <taxon>Hyphomicrobiales</taxon>
        <taxon>Methylobacteriaceae</taxon>
        <taxon>Methylobacterium</taxon>
    </lineage>
</organism>
<protein>
    <submittedName>
        <fullName evidence="7">Cyclic nucleotide-binding protein</fullName>
    </submittedName>
</protein>
<evidence type="ECO:0000259" key="5">
    <source>
        <dbReference type="PROSITE" id="PS50042"/>
    </source>
</evidence>
<evidence type="ECO:0000256" key="1">
    <source>
        <dbReference type="ARBA" id="ARBA00023015"/>
    </source>
</evidence>
<dbReference type="SUPFAM" id="SSF51206">
    <property type="entry name" value="cAMP-binding domain-like"/>
    <property type="match status" value="1"/>
</dbReference>
<dbReference type="Gene3D" id="2.60.120.10">
    <property type="entry name" value="Jelly Rolls"/>
    <property type="match status" value="1"/>
</dbReference>
<accession>A0ABU7TNW0</accession>
<keyword evidence="2" id="KW-0238">DNA-binding</keyword>
<dbReference type="CDD" id="cd00038">
    <property type="entry name" value="CAP_ED"/>
    <property type="match status" value="1"/>
</dbReference>
<comment type="caution">
    <text evidence="7">The sequence shown here is derived from an EMBL/GenBank/DDBJ whole genome shotgun (WGS) entry which is preliminary data.</text>
</comment>
<dbReference type="InterPro" id="IPR014710">
    <property type="entry name" value="RmlC-like_jellyroll"/>
</dbReference>
<feature type="domain" description="Cyclic nucleotide-binding" evidence="5">
    <location>
        <begin position="11"/>
        <end position="131"/>
    </location>
</feature>
<keyword evidence="1" id="KW-0805">Transcription regulation</keyword>
<keyword evidence="3" id="KW-0804">Transcription</keyword>
<dbReference type="SUPFAM" id="SSF46785">
    <property type="entry name" value="Winged helix' DNA-binding domain"/>
    <property type="match status" value="1"/>
</dbReference>
<evidence type="ECO:0000256" key="2">
    <source>
        <dbReference type="ARBA" id="ARBA00023125"/>
    </source>
</evidence>
<evidence type="ECO:0000313" key="7">
    <source>
        <dbReference type="EMBL" id="MEE7491515.1"/>
    </source>
</evidence>
<gene>
    <name evidence="7" type="ORF">MOTC310_14010</name>
</gene>
<dbReference type="Proteomes" id="UP001355206">
    <property type="component" value="Unassembled WGS sequence"/>
</dbReference>
<evidence type="ECO:0000256" key="3">
    <source>
        <dbReference type="ARBA" id="ARBA00023163"/>
    </source>
</evidence>
<dbReference type="EMBL" id="MLCA01000006">
    <property type="protein sequence ID" value="MEE7491515.1"/>
    <property type="molecule type" value="Genomic_DNA"/>
</dbReference>
<feature type="domain" description="HTH crp-type" evidence="6">
    <location>
        <begin position="145"/>
        <end position="219"/>
    </location>
</feature>
<evidence type="ECO:0000313" key="8">
    <source>
        <dbReference type="Proteomes" id="UP001355206"/>
    </source>
</evidence>
<dbReference type="Pfam" id="PF13545">
    <property type="entry name" value="HTH_Crp_2"/>
    <property type="match status" value="1"/>
</dbReference>
<evidence type="ECO:0000259" key="6">
    <source>
        <dbReference type="PROSITE" id="PS51063"/>
    </source>
</evidence>
<dbReference type="InterPro" id="IPR036388">
    <property type="entry name" value="WH-like_DNA-bd_sf"/>
</dbReference>
<dbReference type="RefSeq" id="WP_331302193.1">
    <property type="nucleotide sequence ID" value="NZ_MLCA01000006.1"/>
</dbReference>
<dbReference type="PROSITE" id="PS51063">
    <property type="entry name" value="HTH_CRP_2"/>
    <property type="match status" value="1"/>
</dbReference>
<name>A0ABU7TNW0_9HYPH</name>
<dbReference type="Pfam" id="PF00027">
    <property type="entry name" value="cNMP_binding"/>
    <property type="match status" value="1"/>
</dbReference>
<dbReference type="PROSITE" id="PS50042">
    <property type="entry name" value="CNMP_BINDING_3"/>
    <property type="match status" value="1"/>
</dbReference>
<dbReference type="InterPro" id="IPR012318">
    <property type="entry name" value="HTH_CRP"/>
</dbReference>
<sequence length="265" mass="29976">MPNFLIAKLQQFTSLSDADRVALHEVTDRRRQVAAREDIVREGEPHGPIRAILDGWACRYRRLEDGRRQVSALLLPGDLCDTHVTVLRAIDHSIGALTPVTVAEIPRDRLDRLVGYHPRLGRALWREMLAAASIQREWTVNMARREGVERLGHLFCALFHRLRAAELTRDRGYGLPLSQSDLADASGLTDVHVKRCLQALRDRDLITSRSRWLTILDLPALQRASGFSPDYCHVGRRDSVRAADPILSLPPETGRHEASHRHPAR</sequence>
<reference evidence="7 8" key="1">
    <citation type="journal article" date="2012" name="Genet. Mol. Biol.">
        <title>Analysis of 16S rRNA and mxaF genes revealing insights into Methylobacterium niche-specific plant association.</title>
        <authorList>
            <person name="Dourado M.N."/>
            <person name="Andreote F.D."/>
            <person name="Dini-Andreote F."/>
            <person name="Conti R."/>
            <person name="Araujo J.M."/>
            <person name="Araujo W.L."/>
        </authorList>
    </citation>
    <scope>NUCLEOTIDE SEQUENCE [LARGE SCALE GENOMIC DNA]</scope>
    <source>
        <strain evidence="7 8">TC3-10</strain>
    </source>
</reference>
<evidence type="ECO:0000256" key="4">
    <source>
        <dbReference type="SAM" id="MobiDB-lite"/>
    </source>
</evidence>
<dbReference type="SMART" id="SM00100">
    <property type="entry name" value="cNMP"/>
    <property type="match status" value="1"/>
</dbReference>
<dbReference type="Gene3D" id="1.10.10.10">
    <property type="entry name" value="Winged helix-like DNA-binding domain superfamily/Winged helix DNA-binding domain"/>
    <property type="match status" value="1"/>
</dbReference>